<feature type="transmembrane region" description="Helical" evidence="8">
    <location>
        <begin position="223"/>
        <end position="244"/>
    </location>
</feature>
<organism evidence="10 11">
    <name type="scientific">Mytilus coruscus</name>
    <name type="common">Sea mussel</name>
    <dbReference type="NCBI Taxonomy" id="42192"/>
    <lineage>
        <taxon>Eukaryota</taxon>
        <taxon>Metazoa</taxon>
        <taxon>Spiralia</taxon>
        <taxon>Lophotrochozoa</taxon>
        <taxon>Mollusca</taxon>
        <taxon>Bivalvia</taxon>
        <taxon>Autobranchia</taxon>
        <taxon>Pteriomorphia</taxon>
        <taxon>Mytilida</taxon>
        <taxon>Mytiloidea</taxon>
        <taxon>Mytilidae</taxon>
        <taxon>Mytilinae</taxon>
        <taxon>Mytilus</taxon>
    </lineage>
</organism>
<gene>
    <name evidence="10" type="ORF">MCOR_41891</name>
</gene>
<evidence type="ECO:0000256" key="1">
    <source>
        <dbReference type="ARBA" id="ARBA00004141"/>
    </source>
</evidence>
<dbReference type="GO" id="GO:0005886">
    <property type="term" value="C:plasma membrane"/>
    <property type="evidence" value="ECO:0007669"/>
    <property type="project" value="TreeGrafter"/>
</dbReference>
<reference evidence="10 11" key="1">
    <citation type="submission" date="2020-06" db="EMBL/GenBank/DDBJ databases">
        <authorList>
            <person name="Li R."/>
            <person name="Bekaert M."/>
        </authorList>
    </citation>
    <scope>NUCLEOTIDE SEQUENCE [LARGE SCALE GENOMIC DNA]</scope>
    <source>
        <strain evidence="11">wild</strain>
    </source>
</reference>
<dbReference type="AlphaFoldDB" id="A0A6J8DK86"/>
<feature type="transmembrane region" description="Helical" evidence="8">
    <location>
        <begin position="33"/>
        <end position="56"/>
    </location>
</feature>
<accession>A0A6J8DK86</accession>
<evidence type="ECO:0000313" key="10">
    <source>
        <dbReference type="EMBL" id="CAC5408506.1"/>
    </source>
</evidence>
<name>A0A6J8DK86_MYTCO</name>
<evidence type="ECO:0000313" key="11">
    <source>
        <dbReference type="Proteomes" id="UP000507470"/>
    </source>
</evidence>
<dbReference type="OrthoDB" id="6091534at2759"/>
<feature type="transmembrane region" description="Helical" evidence="8">
    <location>
        <begin position="264"/>
        <end position="288"/>
    </location>
</feature>
<sequence>MAGIKTARIKNTTEGFCDRIGEHYRTGSKHHFAIAYTVIELSAFPIITLSIMYFYFKVSSTLYKRMNIKNKESKTYANWAEQASAVGTEIVDQKVKSKHKKRIFNQTQCQGSRDSGVGISVVFEDKPPCSNVGDDKPNPALLDKTKDVYLREIMKTEIFATKTPTIVEAKDQPEIEITSAANAVTMTKPKGVVGENTNKSIESNTSTTQKSTSIRLYFKQHRYTFIFITITITYFITYLPRVTLMLLETTHADFWIKFQGKPSLHILIFLNRLHILNCIVNPFLYGIFDEKFKFHLVKLFKIKCPGNKVLPRNE</sequence>
<feature type="domain" description="G-protein coupled receptors family 1 profile" evidence="9">
    <location>
        <begin position="1"/>
        <end position="285"/>
    </location>
</feature>
<evidence type="ECO:0000256" key="5">
    <source>
        <dbReference type="ARBA" id="ARBA00023136"/>
    </source>
</evidence>
<keyword evidence="11" id="KW-1185">Reference proteome</keyword>
<evidence type="ECO:0000256" key="3">
    <source>
        <dbReference type="ARBA" id="ARBA00022989"/>
    </source>
</evidence>
<proteinExistence type="predicted"/>
<dbReference type="Gene3D" id="1.20.1070.10">
    <property type="entry name" value="Rhodopsin 7-helix transmembrane proteins"/>
    <property type="match status" value="1"/>
</dbReference>
<dbReference type="Proteomes" id="UP000507470">
    <property type="component" value="Unassembled WGS sequence"/>
</dbReference>
<dbReference type="PANTHER" id="PTHR45695">
    <property type="entry name" value="LEUCOKININ RECEPTOR-RELATED"/>
    <property type="match status" value="1"/>
</dbReference>
<dbReference type="PROSITE" id="PS50262">
    <property type="entry name" value="G_PROTEIN_RECEP_F1_2"/>
    <property type="match status" value="1"/>
</dbReference>
<dbReference type="GO" id="GO:0004930">
    <property type="term" value="F:G protein-coupled receptor activity"/>
    <property type="evidence" value="ECO:0007669"/>
    <property type="project" value="UniProtKB-KW"/>
</dbReference>
<evidence type="ECO:0000256" key="6">
    <source>
        <dbReference type="ARBA" id="ARBA00023170"/>
    </source>
</evidence>
<evidence type="ECO:0000256" key="4">
    <source>
        <dbReference type="ARBA" id="ARBA00023040"/>
    </source>
</evidence>
<dbReference type="InterPro" id="IPR017452">
    <property type="entry name" value="GPCR_Rhodpsn_7TM"/>
</dbReference>
<dbReference type="InterPro" id="IPR000276">
    <property type="entry name" value="GPCR_Rhodpsn"/>
</dbReference>
<keyword evidence="4" id="KW-0297">G-protein coupled receptor</keyword>
<evidence type="ECO:0000256" key="2">
    <source>
        <dbReference type="ARBA" id="ARBA00022692"/>
    </source>
</evidence>
<keyword evidence="7" id="KW-0807">Transducer</keyword>
<dbReference type="SUPFAM" id="SSF81321">
    <property type="entry name" value="Family A G protein-coupled receptor-like"/>
    <property type="match status" value="1"/>
</dbReference>
<evidence type="ECO:0000259" key="9">
    <source>
        <dbReference type="PROSITE" id="PS50262"/>
    </source>
</evidence>
<dbReference type="EMBL" id="CACVKT020007550">
    <property type="protein sequence ID" value="CAC5408506.1"/>
    <property type="molecule type" value="Genomic_DNA"/>
</dbReference>
<comment type="subcellular location">
    <subcellularLocation>
        <location evidence="1">Membrane</location>
        <topology evidence="1">Multi-pass membrane protein</topology>
    </subcellularLocation>
</comment>
<dbReference type="PANTHER" id="PTHR45695:SF9">
    <property type="entry name" value="LEUCOKININ RECEPTOR"/>
    <property type="match status" value="1"/>
</dbReference>
<protein>
    <recommendedName>
        <fullName evidence="9">G-protein coupled receptors family 1 profile domain-containing protein</fullName>
    </recommendedName>
</protein>
<keyword evidence="5 8" id="KW-0472">Membrane</keyword>
<keyword evidence="2 8" id="KW-0812">Transmembrane</keyword>
<keyword evidence="3 8" id="KW-1133">Transmembrane helix</keyword>
<dbReference type="Pfam" id="PF00001">
    <property type="entry name" value="7tm_1"/>
    <property type="match status" value="1"/>
</dbReference>
<evidence type="ECO:0000256" key="8">
    <source>
        <dbReference type="SAM" id="Phobius"/>
    </source>
</evidence>
<keyword evidence="6" id="KW-0675">Receptor</keyword>
<evidence type="ECO:0000256" key="7">
    <source>
        <dbReference type="ARBA" id="ARBA00023224"/>
    </source>
</evidence>